<comment type="caution">
    <text evidence="3">The sequence shown here is derived from an EMBL/GenBank/DDBJ whole genome shotgun (WGS) entry which is preliminary data.</text>
</comment>
<dbReference type="OrthoDB" id="1911733at2"/>
<sequence>MDERENMETDQWHFPGEPCRKCGLREIDYSENKNSILCSECREELIKYPFPKKMILAAVLVLVLVIVAMARTPGIIRMYQMYSQAEEQADGGDVYPAILNLQTVLESYPSSIPAAVSMTDIAMEHGYYDVATYALNNYLVGKEINDSTYARLMRYTDKLNRYYDTEDQVEQLYASAGEEMGQEVKEEDLDAVIEAMREKLLDMTEREDLDKGLLYYYLASLAVDEKDRMEYLEASVKADPLLGFPEVELGTYRRSIGDLEGARECYISVLENDRNNTAALRAMGILKMLEGDKESGLSDVRKAFELNPDEMFVRETLVIALMECGLKEEADSLLSQFEGEGIEFDDDFSTYLNGDVSLYDYYVGR</sequence>
<keyword evidence="2" id="KW-0812">Transmembrane</keyword>
<organism evidence="3 4">
    <name type="scientific">Hungatella hathewayi WAL-18680</name>
    <dbReference type="NCBI Taxonomy" id="742737"/>
    <lineage>
        <taxon>Bacteria</taxon>
        <taxon>Bacillati</taxon>
        <taxon>Bacillota</taxon>
        <taxon>Clostridia</taxon>
        <taxon>Lachnospirales</taxon>
        <taxon>Lachnospiraceae</taxon>
        <taxon>Hungatella</taxon>
    </lineage>
</organism>
<keyword evidence="2" id="KW-0472">Membrane</keyword>
<dbReference type="InterPro" id="IPR019734">
    <property type="entry name" value="TPR_rpt"/>
</dbReference>
<gene>
    <name evidence="3" type="ORF">HMPREF9473_03690</name>
</gene>
<keyword evidence="4" id="KW-1185">Reference proteome</keyword>
<dbReference type="AlphaFoldDB" id="G5IJL2"/>
<protein>
    <submittedName>
        <fullName evidence="3">Uncharacterized protein</fullName>
    </submittedName>
</protein>
<keyword evidence="2" id="KW-1133">Transmembrane helix</keyword>
<dbReference type="Proteomes" id="UP000005384">
    <property type="component" value="Unassembled WGS sequence"/>
</dbReference>
<dbReference type="PATRIC" id="fig|742737.3.peg.3669"/>
<dbReference type="SUPFAM" id="SSF48452">
    <property type="entry name" value="TPR-like"/>
    <property type="match status" value="1"/>
</dbReference>
<keyword evidence="1" id="KW-0802">TPR repeat</keyword>
<evidence type="ECO:0000313" key="4">
    <source>
        <dbReference type="Proteomes" id="UP000005384"/>
    </source>
</evidence>
<reference evidence="3 4" key="1">
    <citation type="submission" date="2011-08" db="EMBL/GenBank/DDBJ databases">
        <title>The Genome Sequence of Clostridium hathewayi WAL-18680.</title>
        <authorList>
            <consortium name="The Broad Institute Genome Sequencing Platform"/>
            <person name="Earl A."/>
            <person name="Ward D."/>
            <person name="Feldgarden M."/>
            <person name="Gevers D."/>
            <person name="Finegold S.M."/>
            <person name="Summanen P.H."/>
            <person name="Molitoris D.R."/>
            <person name="Song M."/>
            <person name="Daigneault M."/>
            <person name="Allen-Vercoe E."/>
            <person name="Young S.K."/>
            <person name="Zeng Q."/>
            <person name="Gargeya S."/>
            <person name="Fitzgerald M."/>
            <person name="Haas B."/>
            <person name="Abouelleil A."/>
            <person name="Alvarado L."/>
            <person name="Arachchi H.M."/>
            <person name="Berlin A."/>
            <person name="Brown A."/>
            <person name="Chapman S.B."/>
            <person name="Chen Z."/>
            <person name="Dunbar C."/>
            <person name="Freedman E."/>
            <person name="Gearin G."/>
            <person name="Gellesch M."/>
            <person name="Goldberg J."/>
            <person name="Griggs A."/>
            <person name="Gujja S."/>
            <person name="Heiman D."/>
            <person name="Howarth C."/>
            <person name="Larson L."/>
            <person name="Lui A."/>
            <person name="MacDonald P.J.P."/>
            <person name="Montmayeur A."/>
            <person name="Murphy C."/>
            <person name="Neiman D."/>
            <person name="Pearson M."/>
            <person name="Priest M."/>
            <person name="Roberts A."/>
            <person name="Saif S."/>
            <person name="Shea T."/>
            <person name="Shenoy N."/>
            <person name="Sisk P."/>
            <person name="Stolte C."/>
            <person name="Sykes S."/>
            <person name="Wortman J."/>
            <person name="Nusbaum C."/>
            <person name="Birren B."/>
        </authorList>
    </citation>
    <scope>NUCLEOTIDE SEQUENCE [LARGE SCALE GENOMIC DNA]</scope>
    <source>
        <strain evidence="3 4">WAL-18680</strain>
    </source>
</reference>
<dbReference type="PROSITE" id="PS50005">
    <property type="entry name" value="TPR"/>
    <property type="match status" value="1"/>
</dbReference>
<accession>G5IJL2</accession>
<dbReference type="InterPro" id="IPR011990">
    <property type="entry name" value="TPR-like_helical_dom_sf"/>
</dbReference>
<evidence type="ECO:0000256" key="1">
    <source>
        <dbReference type="PROSITE-ProRule" id="PRU00339"/>
    </source>
</evidence>
<evidence type="ECO:0000256" key="2">
    <source>
        <dbReference type="SAM" id="Phobius"/>
    </source>
</evidence>
<dbReference type="RefSeq" id="WP_006781681.1">
    <property type="nucleotide sequence ID" value="NZ_CP040506.1"/>
</dbReference>
<proteinExistence type="predicted"/>
<evidence type="ECO:0000313" key="3">
    <source>
        <dbReference type="EMBL" id="EHI58232.1"/>
    </source>
</evidence>
<dbReference type="EMBL" id="ADLN01000104">
    <property type="protein sequence ID" value="EHI58232.1"/>
    <property type="molecule type" value="Genomic_DNA"/>
</dbReference>
<dbReference type="Gene3D" id="1.25.40.10">
    <property type="entry name" value="Tetratricopeptide repeat domain"/>
    <property type="match status" value="1"/>
</dbReference>
<feature type="transmembrane region" description="Helical" evidence="2">
    <location>
        <begin position="54"/>
        <end position="72"/>
    </location>
</feature>
<name>G5IJL2_9FIRM</name>
<dbReference type="HOGENOM" id="CLU_770980_0_0_9"/>
<feature type="repeat" description="TPR" evidence="1">
    <location>
        <begin position="277"/>
        <end position="310"/>
    </location>
</feature>